<dbReference type="InterPro" id="IPR036291">
    <property type="entry name" value="NAD(P)-bd_dom_sf"/>
</dbReference>
<dbReference type="Pfam" id="PF00106">
    <property type="entry name" value="adh_short"/>
    <property type="match status" value="2"/>
</dbReference>
<dbReference type="GO" id="GO:0016491">
    <property type="term" value="F:oxidoreductase activity"/>
    <property type="evidence" value="ECO:0007669"/>
    <property type="project" value="UniProtKB-KW"/>
</dbReference>
<protein>
    <recommendedName>
        <fullName evidence="7">Carbonyl reductase</fullName>
    </recommendedName>
</protein>
<evidence type="ECO:0000256" key="2">
    <source>
        <dbReference type="ARBA" id="ARBA00022857"/>
    </source>
</evidence>
<comment type="similarity">
    <text evidence="1 4">Belongs to the short-chain dehydrogenases/reductases (SDR) family.</text>
</comment>
<dbReference type="PROSITE" id="PS00061">
    <property type="entry name" value="ADH_SHORT"/>
    <property type="match status" value="1"/>
</dbReference>
<dbReference type="InterPro" id="IPR020904">
    <property type="entry name" value="Sc_DH/Rdtase_CS"/>
</dbReference>
<evidence type="ECO:0000313" key="5">
    <source>
        <dbReference type="EMBL" id="KAJ8993565.1"/>
    </source>
</evidence>
<dbReference type="PANTHER" id="PTHR43963:SF6">
    <property type="entry name" value="CHAIN DEHYDROGENASE FAMILY PROTEIN, PUTATIVE (AFU_ORTHOLOGUE AFUA_3G15350)-RELATED"/>
    <property type="match status" value="1"/>
</dbReference>
<dbReference type="EMBL" id="JAJGCB010000003">
    <property type="protein sequence ID" value="KAJ8993565.1"/>
    <property type="molecule type" value="Genomic_DNA"/>
</dbReference>
<sequence>MAAYTRVGAVTGANKGIGIAIVRQLALQYPKSAYNNGPLLIYLTARNEERGKAALESLHSDPQLTKAKALRIQGGLTDVKYHPLDIDSTQSIRDFASFLKKEHPQGIDFLINNAGIALQGFDIDVVKKTLHCNYYGTLEATQQILPHIKDGGRLVNVASMVGHLTSQYSNSIRSRFLQAQKPEDITQLMEEFTSEVAEGKHEKNWPSSAYAVSKAGVIGMTKTIARQNAHSGSKTLINCCCPGYVNTDMTKGRGTKTPDEGAQTPVLLAIGDIKGSNGDFWQNERKIDWAKA</sequence>
<dbReference type="AlphaFoldDB" id="A0AAN6F0X4"/>
<evidence type="ECO:0000256" key="4">
    <source>
        <dbReference type="RuleBase" id="RU000363"/>
    </source>
</evidence>
<evidence type="ECO:0000256" key="3">
    <source>
        <dbReference type="ARBA" id="ARBA00023002"/>
    </source>
</evidence>
<dbReference type="PANTHER" id="PTHR43963">
    <property type="entry name" value="CARBONYL REDUCTASE 1-RELATED"/>
    <property type="match status" value="1"/>
</dbReference>
<comment type="caution">
    <text evidence="5">The sequence shown here is derived from an EMBL/GenBank/DDBJ whole genome shotgun (WGS) entry which is preliminary data.</text>
</comment>
<dbReference type="PRINTS" id="PR00081">
    <property type="entry name" value="GDHRDH"/>
</dbReference>
<dbReference type="Proteomes" id="UP001161757">
    <property type="component" value="Unassembled WGS sequence"/>
</dbReference>
<dbReference type="InterPro" id="IPR002347">
    <property type="entry name" value="SDR_fam"/>
</dbReference>
<keyword evidence="3" id="KW-0560">Oxidoreductase</keyword>
<reference evidence="5" key="1">
    <citation type="submission" date="2023-01" db="EMBL/GenBank/DDBJ databases">
        <title>Exophiala dermititidis isolated from Cystic Fibrosis Patient.</title>
        <authorList>
            <person name="Kurbessoian T."/>
            <person name="Crocker A."/>
            <person name="Murante D."/>
            <person name="Hogan D.A."/>
            <person name="Stajich J.E."/>
        </authorList>
    </citation>
    <scope>NUCLEOTIDE SEQUENCE</scope>
    <source>
        <strain evidence="5">Ex8</strain>
    </source>
</reference>
<keyword evidence="2" id="KW-0521">NADP</keyword>
<dbReference type="SUPFAM" id="SSF51735">
    <property type="entry name" value="NAD(P)-binding Rossmann-fold domains"/>
    <property type="match status" value="1"/>
</dbReference>
<proteinExistence type="inferred from homology"/>
<dbReference type="PRINTS" id="PR00080">
    <property type="entry name" value="SDRFAMILY"/>
</dbReference>
<evidence type="ECO:0000313" key="6">
    <source>
        <dbReference type="Proteomes" id="UP001161757"/>
    </source>
</evidence>
<gene>
    <name evidence="5" type="ORF">HRR80_002074</name>
</gene>
<accession>A0AAN6F0X4</accession>
<organism evidence="5 6">
    <name type="scientific">Exophiala dermatitidis</name>
    <name type="common">Black yeast-like fungus</name>
    <name type="synonym">Wangiella dermatitidis</name>
    <dbReference type="NCBI Taxonomy" id="5970"/>
    <lineage>
        <taxon>Eukaryota</taxon>
        <taxon>Fungi</taxon>
        <taxon>Dikarya</taxon>
        <taxon>Ascomycota</taxon>
        <taxon>Pezizomycotina</taxon>
        <taxon>Eurotiomycetes</taxon>
        <taxon>Chaetothyriomycetidae</taxon>
        <taxon>Chaetothyriales</taxon>
        <taxon>Herpotrichiellaceae</taxon>
        <taxon>Exophiala</taxon>
    </lineage>
</organism>
<evidence type="ECO:0008006" key="7">
    <source>
        <dbReference type="Google" id="ProtNLM"/>
    </source>
</evidence>
<dbReference type="Gene3D" id="3.40.50.720">
    <property type="entry name" value="NAD(P)-binding Rossmann-like Domain"/>
    <property type="match status" value="1"/>
</dbReference>
<evidence type="ECO:0000256" key="1">
    <source>
        <dbReference type="ARBA" id="ARBA00006484"/>
    </source>
</evidence>
<name>A0AAN6F0X4_EXODE</name>